<keyword evidence="4" id="KW-0597">Phosphoprotein</keyword>
<keyword evidence="7" id="KW-0653">Protein transport</keyword>
<dbReference type="SUPFAM" id="SSF47157">
    <property type="entry name" value="Mitochondrial import receptor subunit Tom20"/>
    <property type="match status" value="1"/>
</dbReference>
<sequence length="146" mass="16390">MISGRTTAVVVGVCGAVFVAYCIYFDRKRRSDPRFKEKLRERRRKQNASSDKSGLAKLPDLKDAEAVQKFFLEEIQLGEELLAQGEFEKGVDHLTNAIAVCGQPQQLLQVLQQTLPPPVFQMLLTKLPTISQRIISAQSLTEDDVE</sequence>
<evidence type="ECO:0000256" key="9">
    <source>
        <dbReference type="ARBA" id="ARBA00023128"/>
    </source>
</evidence>
<evidence type="ECO:0000256" key="13">
    <source>
        <dbReference type="SAM" id="Phobius"/>
    </source>
</evidence>
<evidence type="ECO:0000256" key="10">
    <source>
        <dbReference type="ARBA" id="ARBA00023136"/>
    </source>
</evidence>
<dbReference type="Gene3D" id="1.20.960.10">
    <property type="entry name" value="Mitochondrial outer membrane translocase complex, subunit Tom20 domain"/>
    <property type="match status" value="1"/>
</dbReference>
<evidence type="ECO:0000256" key="5">
    <source>
        <dbReference type="ARBA" id="ARBA00022692"/>
    </source>
</evidence>
<evidence type="ECO:0000256" key="7">
    <source>
        <dbReference type="ARBA" id="ARBA00022927"/>
    </source>
</evidence>
<keyword evidence="8 13" id="KW-1133">Transmembrane helix</keyword>
<keyword evidence="6 11" id="KW-1000">Mitochondrion outer membrane</keyword>
<dbReference type="PRINTS" id="PR00351">
    <property type="entry name" value="OM20RECEPTOR"/>
</dbReference>
<protein>
    <recommendedName>
        <fullName evidence="16">Mitochondrial import receptor subunit TOM20 homolog</fullName>
    </recommendedName>
</protein>
<evidence type="ECO:0000313" key="15">
    <source>
        <dbReference type="Proteomes" id="UP000694389"/>
    </source>
</evidence>
<dbReference type="GO" id="GO:0008320">
    <property type="term" value="F:protein transmembrane transporter activity"/>
    <property type="evidence" value="ECO:0007669"/>
    <property type="project" value="TreeGrafter"/>
</dbReference>
<dbReference type="GO" id="GO:0006605">
    <property type="term" value="P:protein targeting"/>
    <property type="evidence" value="ECO:0007669"/>
    <property type="project" value="InterPro"/>
</dbReference>
<gene>
    <name evidence="14" type="primary">tomm20a</name>
</gene>
<dbReference type="InterPro" id="IPR002056">
    <property type="entry name" value="MAS20"/>
</dbReference>
<keyword evidence="5 13" id="KW-0812">Transmembrane</keyword>
<dbReference type="RefSeq" id="XP_051285167.1">
    <property type="nucleotide sequence ID" value="XM_051429207.1"/>
</dbReference>
<name>A0A8C4IR84_DICLA</name>
<proteinExistence type="inferred from homology"/>
<dbReference type="PANTHER" id="PTHR12430:SF0">
    <property type="entry name" value="TRANSLOCASE OF OUTER MITOCHONDRIAL MEMBRANE 20"/>
    <property type="match status" value="1"/>
</dbReference>
<dbReference type="GeneTree" id="ENSGT00390000011698"/>
<evidence type="ECO:0008006" key="16">
    <source>
        <dbReference type="Google" id="ProtNLM"/>
    </source>
</evidence>
<feature type="transmembrane region" description="Helical" evidence="13">
    <location>
        <begin position="6"/>
        <end position="25"/>
    </location>
</feature>
<dbReference type="GeneID" id="127379520"/>
<dbReference type="Pfam" id="PF02064">
    <property type="entry name" value="MAS20"/>
    <property type="match status" value="1"/>
</dbReference>
<comment type="similarity">
    <text evidence="2 11">Belongs to the Tom20 family.</text>
</comment>
<evidence type="ECO:0000313" key="14">
    <source>
        <dbReference type="Ensembl" id="ENSDLAP00005059367.1"/>
    </source>
</evidence>
<keyword evidence="10 11" id="KW-0472">Membrane</keyword>
<dbReference type="GO" id="GO:0016031">
    <property type="term" value="P:tRNA import into mitochondrion"/>
    <property type="evidence" value="ECO:0007669"/>
    <property type="project" value="TreeGrafter"/>
</dbReference>
<dbReference type="InterPro" id="IPR022422">
    <property type="entry name" value="MAS20_rcpt_metazoan"/>
</dbReference>
<dbReference type="GO" id="GO:0006886">
    <property type="term" value="P:intracellular protein transport"/>
    <property type="evidence" value="ECO:0007669"/>
    <property type="project" value="InterPro"/>
</dbReference>
<evidence type="ECO:0000256" key="8">
    <source>
        <dbReference type="ARBA" id="ARBA00022989"/>
    </source>
</evidence>
<evidence type="ECO:0000256" key="3">
    <source>
        <dbReference type="ARBA" id="ARBA00022448"/>
    </source>
</evidence>
<dbReference type="OrthoDB" id="2154253at2759"/>
<evidence type="ECO:0000256" key="11">
    <source>
        <dbReference type="PIRNR" id="PIRNR037707"/>
    </source>
</evidence>
<dbReference type="GO" id="GO:0005742">
    <property type="term" value="C:mitochondrial outer membrane translocase complex"/>
    <property type="evidence" value="ECO:0007669"/>
    <property type="project" value="UniProtKB-UniRule"/>
</dbReference>
<keyword evidence="9 11" id="KW-0496">Mitochondrion</keyword>
<dbReference type="GO" id="GO:0030150">
    <property type="term" value="P:protein import into mitochondrial matrix"/>
    <property type="evidence" value="ECO:0007669"/>
    <property type="project" value="TreeGrafter"/>
</dbReference>
<dbReference type="CTD" id="406309"/>
<accession>A0A8C4IR84</accession>
<organism evidence="14 15">
    <name type="scientific">Dicentrarchus labrax</name>
    <name type="common">European seabass</name>
    <name type="synonym">Morone labrax</name>
    <dbReference type="NCBI Taxonomy" id="13489"/>
    <lineage>
        <taxon>Eukaryota</taxon>
        <taxon>Metazoa</taxon>
        <taxon>Chordata</taxon>
        <taxon>Craniata</taxon>
        <taxon>Vertebrata</taxon>
        <taxon>Euteleostomi</taxon>
        <taxon>Actinopterygii</taxon>
        <taxon>Neopterygii</taxon>
        <taxon>Teleostei</taxon>
        <taxon>Neoteleostei</taxon>
        <taxon>Acanthomorphata</taxon>
        <taxon>Eupercaria</taxon>
        <taxon>Moronidae</taxon>
        <taxon>Dicentrarchus</taxon>
    </lineage>
</organism>
<dbReference type="PIRSF" id="PIRSF037707">
    <property type="entry name" value="MAS20_rcpt"/>
    <property type="match status" value="1"/>
</dbReference>
<evidence type="ECO:0000256" key="2">
    <source>
        <dbReference type="ARBA" id="ARBA00005792"/>
    </source>
</evidence>
<evidence type="ECO:0000256" key="1">
    <source>
        <dbReference type="ARBA" id="ARBA00004572"/>
    </source>
</evidence>
<dbReference type="FunFam" id="1.20.960.10:FF:000001">
    <property type="entry name" value="Mitochondrial import receptor subunit TOM20 homolog"/>
    <property type="match status" value="1"/>
</dbReference>
<dbReference type="PRINTS" id="PR01989">
    <property type="entry name" value="EUOM20RECPTR"/>
</dbReference>
<reference evidence="14" key="2">
    <citation type="submission" date="2025-09" db="UniProtKB">
        <authorList>
            <consortium name="Ensembl"/>
        </authorList>
    </citation>
    <scope>IDENTIFICATION</scope>
</reference>
<comment type="subcellular location">
    <subcellularLocation>
        <location evidence="1">Mitochondrion outer membrane</location>
        <topology evidence="1">Single-pass membrane protein</topology>
    </subcellularLocation>
</comment>
<dbReference type="Ensembl" id="ENSDLAT00005062900.2">
    <property type="protein sequence ID" value="ENSDLAP00005059367.1"/>
    <property type="gene ID" value="ENSDLAG00005024989.2"/>
</dbReference>
<dbReference type="GO" id="GO:0030943">
    <property type="term" value="F:mitochondrion targeting sequence binding"/>
    <property type="evidence" value="ECO:0007669"/>
    <property type="project" value="TreeGrafter"/>
</dbReference>
<evidence type="ECO:0000256" key="12">
    <source>
        <dbReference type="SAM" id="MobiDB-lite"/>
    </source>
</evidence>
<dbReference type="Proteomes" id="UP000694389">
    <property type="component" value="Unassembled WGS sequence"/>
</dbReference>
<feature type="region of interest" description="Disordered" evidence="12">
    <location>
        <begin position="38"/>
        <end position="57"/>
    </location>
</feature>
<reference evidence="14" key="1">
    <citation type="submission" date="2025-08" db="UniProtKB">
        <authorList>
            <consortium name="Ensembl"/>
        </authorList>
    </citation>
    <scope>IDENTIFICATION</scope>
</reference>
<dbReference type="InterPro" id="IPR023392">
    <property type="entry name" value="Tom20_dom_sf"/>
</dbReference>
<evidence type="ECO:0000256" key="4">
    <source>
        <dbReference type="ARBA" id="ARBA00022553"/>
    </source>
</evidence>
<evidence type="ECO:0000256" key="6">
    <source>
        <dbReference type="ARBA" id="ARBA00022787"/>
    </source>
</evidence>
<keyword evidence="15" id="KW-1185">Reference proteome</keyword>
<dbReference type="AlphaFoldDB" id="A0A8C4IR84"/>
<keyword evidence="3" id="KW-0813">Transport</keyword>
<dbReference type="OMA" id="HKRINAP"/>
<dbReference type="PANTHER" id="PTHR12430">
    <property type="entry name" value="MITOCHONDRIAL IMPORT RECEPTOR SUBUNIT TOM20"/>
    <property type="match status" value="1"/>
</dbReference>